<organism evidence="1 2">
    <name type="scientific">Danaus plexippus plexippus</name>
    <dbReference type="NCBI Taxonomy" id="278856"/>
    <lineage>
        <taxon>Eukaryota</taxon>
        <taxon>Metazoa</taxon>
        <taxon>Ecdysozoa</taxon>
        <taxon>Arthropoda</taxon>
        <taxon>Hexapoda</taxon>
        <taxon>Insecta</taxon>
        <taxon>Pterygota</taxon>
        <taxon>Neoptera</taxon>
        <taxon>Endopterygota</taxon>
        <taxon>Lepidoptera</taxon>
        <taxon>Glossata</taxon>
        <taxon>Ditrysia</taxon>
        <taxon>Papilionoidea</taxon>
        <taxon>Nymphalidae</taxon>
        <taxon>Danainae</taxon>
        <taxon>Danaini</taxon>
        <taxon>Danaina</taxon>
        <taxon>Danaus</taxon>
        <taxon>Danaus</taxon>
    </lineage>
</organism>
<dbReference type="KEGG" id="dpl:KGM_208663"/>
<dbReference type="OrthoDB" id="7468684at2759"/>
<keyword evidence="2" id="KW-1185">Reference proteome</keyword>
<dbReference type="EMBL" id="AGBW02008743">
    <property type="protein sequence ID" value="OWR52646.1"/>
    <property type="molecule type" value="Genomic_DNA"/>
</dbReference>
<dbReference type="eggNOG" id="ENOG502RWS6">
    <property type="taxonomic scope" value="Eukaryota"/>
</dbReference>
<dbReference type="SUPFAM" id="SSF50494">
    <property type="entry name" value="Trypsin-like serine proteases"/>
    <property type="match status" value="1"/>
</dbReference>
<comment type="caution">
    <text evidence="1">The sequence shown here is derived from an EMBL/GenBank/DDBJ whole genome shotgun (WGS) entry which is preliminary data.</text>
</comment>
<name>A0A212FFY6_DANPL</name>
<evidence type="ECO:0000313" key="1">
    <source>
        <dbReference type="EMBL" id="OWR52646.1"/>
    </source>
</evidence>
<accession>A0A212FFY6</accession>
<dbReference type="AlphaFoldDB" id="A0A212FFY6"/>
<protein>
    <submittedName>
        <fullName evidence="1">Uncharacterized protein</fullName>
    </submittedName>
</protein>
<dbReference type="Proteomes" id="UP000007151">
    <property type="component" value="Unassembled WGS sequence"/>
</dbReference>
<sequence length="290" mass="33004">METNLENNKITEDISDSEEYRFSYNFINEPWDDRSDKSKIGIITLLLATFLAIMALVTNNLLLHYRGFDPESLYRNFEIDCNVIKVEDHPYAARIHSMTSNELICVGAVISHTSILANELCLKSGPIRLRLGSPFNPRCKKGFGVDSIEVIPHEGLITKSLVILTTFENMVHCIRTVKIAKKYDKKKQFVIIGRHFRRGKSLSLQLANYDPAYIVSKELFRNINQNKTICVQSIGKCPVRVGDLLLQRGQLLGLASMSIYQREKAQTACFANLSIIYKEIKILDPTVEFI</sequence>
<dbReference type="InterPro" id="IPR009003">
    <property type="entry name" value="Peptidase_S1_PA"/>
</dbReference>
<proteinExistence type="predicted"/>
<reference evidence="1 2" key="1">
    <citation type="journal article" date="2011" name="Cell">
        <title>The monarch butterfly genome yields insights into long-distance migration.</title>
        <authorList>
            <person name="Zhan S."/>
            <person name="Merlin C."/>
            <person name="Boore J.L."/>
            <person name="Reppert S.M."/>
        </authorList>
    </citation>
    <scope>NUCLEOTIDE SEQUENCE [LARGE SCALE GENOMIC DNA]</scope>
    <source>
        <strain evidence="1">F-2</strain>
    </source>
</reference>
<gene>
    <name evidence="1" type="ORF">KGM_208663</name>
</gene>
<evidence type="ECO:0000313" key="2">
    <source>
        <dbReference type="Proteomes" id="UP000007151"/>
    </source>
</evidence>